<dbReference type="GO" id="GO:0019829">
    <property type="term" value="F:ATPase-coupled monoatomic cation transmembrane transporter activity"/>
    <property type="evidence" value="ECO:0007669"/>
    <property type="project" value="InterPro"/>
</dbReference>
<keyword evidence="17" id="KW-1185">Reference proteome</keyword>
<evidence type="ECO:0000256" key="10">
    <source>
        <dbReference type="ARBA" id="ARBA00022989"/>
    </source>
</evidence>
<dbReference type="PRINTS" id="PR00941">
    <property type="entry name" value="CDATPASE"/>
</dbReference>
<dbReference type="PANTHER" id="PTHR48085:SF5">
    <property type="entry name" value="CADMIUM_ZINC-TRANSPORTING ATPASE HMA4-RELATED"/>
    <property type="match status" value="1"/>
</dbReference>
<dbReference type="Gene3D" id="2.70.150.10">
    <property type="entry name" value="Calcium-transporting ATPase, cytoplasmic transduction domain A"/>
    <property type="match status" value="1"/>
</dbReference>
<evidence type="ECO:0000256" key="4">
    <source>
        <dbReference type="ARBA" id="ARBA00022692"/>
    </source>
</evidence>
<dbReference type="NCBIfam" id="TIGR01494">
    <property type="entry name" value="ATPase_P-type"/>
    <property type="match status" value="1"/>
</dbReference>
<evidence type="ECO:0000256" key="1">
    <source>
        <dbReference type="ARBA" id="ARBA00004651"/>
    </source>
</evidence>
<dbReference type="Gene3D" id="3.40.50.1000">
    <property type="entry name" value="HAD superfamily/HAD-like"/>
    <property type="match status" value="1"/>
</dbReference>
<evidence type="ECO:0000256" key="2">
    <source>
        <dbReference type="ARBA" id="ARBA00006024"/>
    </source>
</evidence>
<evidence type="ECO:0000256" key="8">
    <source>
        <dbReference type="ARBA" id="ARBA00022840"/>
    </source>
</evidence>
<dbReference type="InterPro" id="IPR008250">
    <property type="entry name" value="ATPase_P-typ_transduc_dom_A_sf"/>
</dbReference>
<evidence type="ECO:0000256" key="11">
    <source>
        <dbReference type="ARBA" id="ARBA00023008"/>
    </source>
</evidence>
<dbReference type="GO" id="GO:0005886">
    <property type="term" value="C:plasma membrane"/>
    <property type="evidence" value="ECO:0007669"/>
    <property type="project" value="UniProtKB-SubCell"/>
</dbReference>
<dbReference type="InterPro" id="IPR023214">
    <property type="entry name" value="HAD_sf"/>
</dbReference>
<keyword evidence="11" id="KW-0186">Copper</keyword>
<dbReference type="FunFam" id="2.70.150.10:FF:000020">
    <property type="entry name" value="Copper-exporting P-type ATPase A"/>
    <property type="match status" value="1"/>
</dbReference>
<sequence length="687" mass="71235">MIASASMSIDDSGVRTNSATNGAPACESSCSDGCGTGETARGRTVPSVVSWWIMGGVAGIVVAAAVGERLGWFDAALERLPWWLLAAALLVGGWPVFAGVVAAARRRRVTAHTLMSIGVLAAAVIGEWTAALLIVFFMRLADWIEQRTGERSRQAVRELAELAPVVARVLRDGHEIELPVERVAAGDLVVVRPGERIPVDGEVVEGTAPVDEASITGESVPVDKAGGDRVFAATIAQAGHLVVATTRVGEDTTFGRILHLVGEAEARKAPIQRFADRFAGYYIPVVAALALLTLLVTGEVLNAVAVVVVACACAIVIATPVAVLASVGSAARRGLVIKGGDTLERLATVDALVVDKTGTLTTGKPVVTDVVPVGDGLDPDQLLSAVAAVEQRSEHPLARAVVEAATAAGHHPRSGHDFTAHPGRGVAASLNGRRWLVGTRVLLTEADVRIPAGVEHVAGSFEAEGKTVFLAAAADTVVGVLALADTVRDAVATALDELRRLGLDRQVMLTGDNERVAATIAESLGIDHRADLLPDDKIAAIEQLQAEGHVVLMVGDGINDAPALAQADVGAAMGVAGTDAALDAADLALMREDWDLVPDALLVGRRSARTIRQNLYFTAGYNLIGVALAAVGILPPVWAAAAQSLPDGVVLANSSRLLRAPDRTKRPSSPRLPQPAREGVARVGRGA</sequence>
<dbReference type="InterPro" id="IPR027256">
    <property type="entry name" value="P-typ_ATPase_IB"/>
</dbReference>
<dbReference type="Proteomes" id="UP000291469">
    <property type="component" value="Chromosome"/>
</dbReference>
<feature type="transmembrane region" description="Helical" evidence="13">
    <location>
        <begin position="116"/>
        <end position="137"/>
    </location>
</feature>
<protein>
    <submittedName>
        <fullName evidence="16">Cation-translocating P-type ATPase</fullName>
    </submittedName>
</protein>
<gene>
    <name evidence="16" type="ORF">ER308_10500</name>
</gene>
<dbReference type="SUPFAM" id="SSF81665">
    <property type="entry name" value="Calcium ATPase, transmembrane domain M"/>
    <property type="match status" value="1"/>
</dbReference>
<accession>A0A411YFQ1</accession>
<keyword evidence="3 13" id="KW-1003">Cell membrane</keyword>
<dbReference type="Pfam" id="PF00702">
    <property type="entry name" value="Hydrolase"/>
    <property type="match status" value="1"/>
</dbReference>
<proteinExistence type="inferred from homology"/>
<dbReference type="GO" id="GO:0005524">
    <property type="term" value="F:ATP binding"/>
    <property type="evidence" value="ECO:0007669"/>
    <property type="project" value="UniProtKB-UniRule"/>
</dbReference>
<feature type="transmembrane region" description="Helical" evidence="13">
    <location>
        <begin position="82"/>
        <end position="104"/>
    </location>
</feature>
<dbReference type="SUPFAM" id="SSF56784">
    <property type="entry name" value="HAD-like"/>
    <property type="match status" value="1"/>
</dbReference>
<dbReference type="Gene3D" id="3.40.1110.10">
    <property type="entry name" value="Calcium-transporting ATPase, cytoplasmic domain N"/>
    <property type="match status" value="1"/>
</dbReference>
<comment type="subcellular location">
    <subcellularLocation>
        <location evidence="1">Cell membrane</location>
        <topology evidence="1">Multi-pass membrane protein</topology>
    </subcellularLocation>
</comment>
<dbReference type="InterPro" id="IPR036412">
    <property type="entry name" value="HAD-like_sf"/>
</dbReference>
<keyword evidence="10 13" id="KW-1133">Transmembrane helix</keyword>
<keyword evidence="5 13" id="KW-0479">Metal-binding</keyword>
<evidence type="ECO:0000313" key="17">
    <source>
        <dbReference type="Proteomes" id="UP000291469"/>
    </source>
</evidence>
<comment type="similarity">
    <text evidence="2 13">Belongs to the cation transport ATPase (P-type) (TC 3.A.3) family. Type IB subfamily.</text>
</comment>
<dbReference type="EMBL" id="CP036402">
    <property type="protein sequence ID" value="QBI19947.1"/>
    <property type="molecule type" value="Genomic_DNA"/>
</dbReference>
<dbReference type="GO" id="GO:0046872">
    <property type="term" value="F:metal ion binding"/>
    <property type="evidence" value="ECO:0007669"/>
    <property type="project" value="UniProtKB-KW"/>
</dbReference>
<keyword evidence="9" id="KW-1278">Translocase</keyword>
<feature type="transmembrane region" description="Helical" evidence="13">
    <location>
        <begin position="278"/>
        <end position="297"/>
    </location>
</feature>
<dbReference type="PRINTS" id="PR00119">
    <property type="entry name" value="CATATPASE"/>
</dbReference>
<evidence type="ECO:0000256" key="7">
    <source>
        <dbReference type="ARBA" id="ARBA00022796"/>
    </source>
</evidence>
<dbReference type="PANTHER" id="PTHR48085">
    <property type="entry name" value="CADMIUM/ZINC-TRANSPORTING ATPASE HMA2-RELATED"/>
    <property type="match status" value="1"/>
</dbReference>
<evidence type="ECO:0000256" key="3">
    <source>
        <dbReference type="ARBA" id="ARBA00022475"/>
    </source>
</evidence>
<evidence type="ECO:0000256" key="9">
    <source>
        <dbReference type="ARBA" id="ARBA00022967"/>
    </source>
</evidence>
<evidence type="ECO:0000313" key="16">
    <source>
        <dbReference type="EMBL" id="QBI19947.1"/>
    </source>
</evidence>
<feature type="region of interest" description="Disordered" evidence="14">
    <location>
        <begin position="1"/>
        <end position="41"/>
    </location>
</feature>
<evidence type="ECO:0000256" key="6">
    <source>
        <dbReference type="ARBA" id="ARBA00022741"/>
    </source>
</evidence>
<dbReference type="InterPro" id="IPR018303">
    <property type="entry name" value="ATPase_P-typ_P_site"/>
</dbReference>
<dbReference type="InterPro" id="IPR001757">
    <property type="entry name" value="P_typ_ATPase"/>
</dbReference>
<dbReference type="NCBIfam" id="TIGR01511">
    <property type="entry name" value="ATPase-IB1_Cu"/>
    <property type="match status" value="1"/>
</dbReference>
<feature type="transmembrane region" description="Helical" evidence="13">
    <location>
        <begin position="49"/>
        <end position="70"/>
    </location>
</feature>
<dbReference type="OrthoDB" id="7059309at2"/>
<dbReference type="SUPFAM" id="SSF81653">
    <property type="entry name" value="Calcium ATPase, transduction domain A"/>
    <property type="match status" value="1"/>
</dbReference>
<dbReference type="AlphaFoldDB" id="A0A411YFQ1"/>
<keyword evidence="7" id="KW-0813">Transport</keyword>
<keyword evidence="8 13" id="KW-0067">ATP-binding</keyword>
<evidence type="ECO:0000256" key="14">
    <source>
        <dbReference type="SAM" id="MobiDB-lite"/>
    </source>
</evidence>
<dbReference type="SFLD" id="SFLDG00002">
    <property type="entry name" value="C1.7:_P-type_atpase_like"/>
    <property type="match status" value="1"/>
</dbReference>
<name>A0A411YFQ1_9ACTN</name>
<dbReference type="PROSITE" id="PS00154">
    <property type="entry name" value="ATPASE_E1_E2"/>
    <property type="match status" value="1"/>
</dbReference>
<dbReference type="InterPro" id="IPR044492">
    <property type="entry name" value="P_typ_ATPase_HD_dom"/>
</dbReference>
<keyword evidence="7" id="KW-0187">Copper transport</keyword>
<dbReference type="InterPro" id="IPR051014">
    <property type="entry name" value="Cation_Transport_ATPase_IB"/>
</dbReference>
<keyword evidence="12 13" id="KW-0472">Membrane</keyword>
<dbReference type="NCBIfam" id="TIGR01525">
    <property type="entry name" value="ATPase-IB_hvy"/>
    <property type="match status" value="1"/>
</dbReference>
<dbReference type="InterPro" id="IPR023299">
    <property type="entry name" value="ATPase_P-typ_cyto_dom_N"/>
</dbReference>
<feature type="domain" description="P-type ATPase A" evidence="15">
    <location>
        <begin position="162"/>
        <end position="261"/>
    </location>
</feature>
<dbReference type="InterPro" id="IPR023298">
    <property type="entry name" value="ATPase_P-typ_TM_dom_sf"/>
</dbReference>
<keyword evidence="6 13" id="KW-0547">Nucleotide-binding</keyword>
<evidence type="ECO:0000259" key="15">
    <source>
        <dbReference type="Pfam" id="PF00122"/>
    </source>
</evidence>
<reference evidence="16 17" key="1">
    <citation type="submission" date="2019-01" db="EMBL/GenBank/DDBJ databases">
        <title>Egibacter rhizosphaerae EGI 80759T.</title>
        <authorList>
            <person name="Chen D.-D."/>
            <person name="Tian Y."/>
            <person name="Jiao J.-Y."/>
            <person name="Zhang X.-T."/>
            <person name="Zhang Y.-G."/>
            <person name="Zhang Y."/>
            <person name="Xiao M."/>
            <person name="Shu W.-S."/>
            <person name="Li W.-J."/>
        </authorList>
    </citation>
    <scope>NUCLEOTIDE SEQUENCE [LARGE SCALE GENOMIC DNA]</scope>
    <source>
        <strain evidence="16 17">EGI 80759</strain>
    </source>
</reference>
<dbReference type="GO" id="GO:0006825">
    <property type="term" value="P:copper ion transport"/>
    <property type="evidence" value="ECO:0007669"/>
    <property type="project" value="UniProtKB-KW"/>
</dbReference>
<evidence type="ECO:0000256" key="12">
    <source>
        <dbReference type="ARBA" id="ARBA00023136"/>
    </source>
</evidence>
<keyword evidence="4 13" id="KW-0812">Transmembrane</keyword>
<feature type="transmembrane region" description="Helical" evidence="13">
    <location>
        <begin position="303"/>
        <end position="325"/>
    </location>
</feature>
<organism evidence="16 17">
    <name type="scientific">Egibacter rhizosphaerae</name>
    <dbReference type="NCBI Taxonomy" id="1670831"/>
    <lineage>
        <taxon>Bacteria</taxon>
        <taxon>Bacillati</taxon>
        <taxon>Actinomycetota</taxon>
        <taxon>Nitriliruptoria</taxon>
        <taxon>Egibacterales</taxon>
        <taxon>Egibacteraceae</taxon>
        <taxon>Egibacter</taxon>
    </lineage>
</organism>
<keyword evidence="7" id="KW-0406">Ion transport</keyword>
<dbReference type="SFLD" id="SFLDS00003">
    <property type="entry name" value="Haloacid_Dehalogenase"/>
    <property type="match status" value="1"/>
</dbReference>
<dbReference type="SFLD" id="SFLDF00027">
    <property type="entry name" value="p-type_atpase"/>
    <property type="match status" value="1"/>
</dbReference>
<dbReference type="Pfam" id="PF00122">
    <property type="entry name" value="E1-E2_ATPase"/>
    <property type="match status" value="1"/>
</dbReference>
<feature type="region of interest" description="Disordered" evidence="14">
    <location>
        <begin position="660"/>
        <end position="687"/>
    </location>
</feature>
<dbReference type="KEGG" id="erz:ER308_10500"/>
<evidence type="ECO:0000256" key="13">
    <source>
        <dbReference type="RuleBase" id="RU362081"/>
    </source>
</evidence>
<evidence type="ECO:0000256" key="5">
    <source>
        <dbReference type="ARBA" id="ARBA00022723"/>
    </source>
</evidence>
<dbReference type="InterPro" id="IPR059000">
    <property type="entry name" value="ATPase_P-type_domA"/>
</dbReference>
<dbReference type="GO" id="GO:0016887">
    <property type="term" value="F:ATP hydrolysis activity"/>
    <property type="evidence" value="ECO:0007669"/>
    <property type="project" value="InterPro"/>
</dbReference>
<feature type="compositionally biased region" description="Polar residues" evidence="14">
    <location>
        <begin position="1"/>
        <end position="21"/>
    </location>
</feature>